<accession>A0A640V2U3</accession>
<name>A0A640V2U3_9ACTN</name>
<keyword evidence="3" id="KW-1185">Reference proteome</keyword>
<feature type="region of interest" description="Disordered" evidence="1">
    <location>
        <begin position="1"/>
        <end position="48"/>
    </location>
</feature>
<proteinExistence type="predicted"/>
<gene>
    <name evidence="2" type="ORF">Stube_65650</name>
</gene>
<reference evidence="2 3" key="1">
    <citation type="submission" date="2019-12" db="EMBL/GenBank/DDBJ databases">
        <title>Whole genome shotgun sequence of Streptomyces tubercidicus NBRC 13090.</title>
        <authorList>
            <person name="Ichikawa N."/>
            <person name="Kimura A."/>
            <person name="Kitahashi Y."/>
            <person name="Komaki H."/>
            <person name="Tamura T."/>
        </authorList>
    </citation>
    <scope>NUCLEOTIDE SEQUENCE [LARGE SCALE GENOMIC DNA]</scope>
    <source>
        <strain evidence="2 3">NBRC 13090</strain>
    </source>
</reference>
<dbReference type="EMBL" id="BLIR01000003">
    <property type="protein sequence ID" value="GFE41892.1"/>
    <property type="molecule type" value="Genomic_DNA"/>
</dbReference>
<sequence>MLQNPCAEATAPRDRMASSAPPVGPGRHCLKESPNHGGAVPQRTAGEHRMSKGAICDLAMQVPAGHIEATQLFETERRSHACAVRRAVREVACELHGAVGLGADRGRA</sequence>
<dbReference type="Proteomes" id="UP000431826">
    <property type="component" value="Unassembled WGS sequence"/>
</dbReference>
<dbReference type="AlphaFoldDB" id="A0A640V2U3"/>
<evidence type="ECO:0000256" key="1">
    <source>
        <dbReference type="SAM" id="MobiDB-lite"/>
    </source>
</evidence>
<evidence type="ECO:0000313" key="3">
    <source>
        <dbReference type="Proteomes" id="UP000431826"/>
    </source>
</evidence>
<protein>
    <submittedName>
        <fullName evidence="2">Uncharacterized protein</fullName>
    </submittedName>
</protein>
<evidence type="ECO:0000313" key="2">
    <source>
        <dbReference type="EMBL" id="GFE41892.1"/>
    </source>
</evidence>
<organism evidence="2 3">
    <name type="scientific">Streptomyces tubercidicus</name>
    <dbReference type="NCBI Taxonomy" id="47759"/>
    <lineage>
        <taxon>Bacteria</taxon>
        <taxon>Bacillati</taxon>
        <taxon>Actinomycetota</taxon>
        <taxon>Actinomycetes</taxon>
        <taxon>Kitasatosporales</taxon>
        <taxon>Streptomycetaceae</taxon>
        <taxon>Streptomyces</taxon>
    </lineage>
</organism>
<comment type="caution">
    <text evidence="2">The sequence shown here is derived from an EMBL/GenBank/DDBJ whole genome shotgun (WGS) entry which is preliminary data.</text>
</comment>